<keyword evidence="2" id="KW-0001">2Fe-2S</keyword>
<dbReference type="GO" id="GO:0046872">
    <property type="term" value="F:metal ion binding"/>
    <property type="evidence" value="ECO:0007669"/>
    <property type="project" value="UniProtKB-KW"/>
</dbReference>
<evidence type="ECO:0000313" key="7">
    <source>
        <dbReference type="EMBL" id="CAA6810578.1"/>
    </source>
</evidence>
<dbReference type="GO" id="GO:0051537">
    <property type="term" value="F:2 iron, 2 sulfur cluster binding"/>
    <property type="evidence" value="ECO:0007669"/>
    <property type="project" value="UniProtKB-KW"/>
</dbReference>
<keyword evidence="1" id="KW-0500">Molybdenum</keyword>
<keyword evidence="4" id="KW-0408">Iron</keyword>
<gene>
    <name evidence="7" type="ORF">HELGO_WM14501</name>
</gene>
<evidence type="ECO:0000256" key="4">
    <source>
        <dbReference type="ARBA" id="ARBA00023004"/>
    </source>
</evidence>
<dbReference type="SUPFAM" id="SSF50022">
    <property type="entry name" value="ISP domain"/>
    <property type="match status" value="1"/>
</dbReference>
<evidence type="ECO:0000256" key="1">
    <source>
        <dbReference type="ARBA" id="ARBA00022505"/>
    </source>
</evidence>
<organism evidence="7">
    <name type="scientific">uncultured Sulfurovum sp</name>
    <dbReference type="NCBI Taxonomy" id="269237"/>
    <lineage>
        <taxon>Bacteria</taxon>
        <taxon>Pseudomonadati</taxon>
        <taxon>Campylobacterota</taxon>
        <taxon>Epsilonproteobacteria</taxon>
        <taxon>Campylobacterales</taxon>
        <taxon>Sulfurovaceae</taxon>
        <taxon>Sulfurovum</taxon>
        <taxon>environmental samples</taxon>
    </lineage>
</organism>
<dbReference type="Gene3D" id="2.102.10.10">
    <property type="entry name" value="Rieske [2Fe-2S] iron-sulphur domain"/>
    <property type="match status" value="1"/>
</dbReference>
<dbReference type="InterPro" id="IPR036922">
    <property type="entry name" value="Rieske_2Fe-2S_sf"/>
</dbReference>
<accession>A0A6S6SK81</accession>
<evidence type="ECO:0000256" key="3">
    <source>
        <dbReference type="ARBA" id="ARBA00022723"/>
    </source>
</evidence>
<feature type="domain" description="Rieske" evidence="6">
    <location>
        <begin position="76"/>
        <end position="190"/>
    </location>
</feature>
<dbReference type="PROSITE" id="PS51296">
    <property type="entry name" value="RIESKE"/>
    <property type="match status" value="1"/>
</dbReference>
<dbReference type="InterPro" id="IPR019546">
    <property type="entry name" value="TAT_signal_bac_arc"/>
</dbReference>
<dbReference type="EMBL" id="CACVAU010000035">
    <property type="protein sequence ID" value="CAA6810578.1"/>
    <property type="molecule type" value="Genomic_DNA"/>
</dbReference>
<dbReference type="NCBIfam" id="TIGR01409">
    <property type="entry name" value="TAT_signal_seq"/>
    <property type="match status" value="1"/>
</dbReference>
<evidence type="ECO:0000256" key="2">
    <source>
        <dbReference type="ARBA" id="ARBA00022714"/>
    </source>
</evidence>
<name>A0A6S6SK81_9BACT</name>
<keyword evidence="3" id="KW-0479">Metal-binding</keyword>
<sequence length="245" mass="26797">MERRGFLKLSGTTAAAIVVAPSLITETLRAEDGSMYKSYGKIMLKDKDGNPLKTANLVKEENYVFHYPYVATTNILVDLGEATKTNVKLKAEDGTEYTFKGGVGAKGSVVAFSTICPHAFSHVSQGTSFFKYVESTGKTAAYTSGGVFVCSSHLSAFDPKEGGRGVNGPVKGKQNLAEIVLEVDKDDVIWAVGVLGQDKFIEYFDSYKDEFKKYYGNKRKAKKLLKGDDTEVKTLKNFSTDIIAF</sequence>
<dbReference type="AlphaFoldDB" id="A0A6S6SK81"/>
<protein>
    <submittedName>
        <fullName evidence="7">Sulfur oxidation protein</fullName>
    </submittedName>
</protein>
<proteinExistence type="predicted"/>
<evidence type="ECO:0000259" key="6">
    <source>
        <dbReference type="PROSITE" id="PS51296"/>
    </source>
</evidence>
<reference evidence="7" key="1">
    <citation type="submission" date="2020-01" db="EMBL/GenBank/DDBJ databases">
        <authorList>
            <person name="Meier V. D."/>
            <person name="Meier V D."/>
        </authorList>
    </citation>
    <scope>NUCLEOTIDE SEQUENCE</scope>
    <source>
        <strain evidence="7">HLG_WM_MAG_05</strain>
    </source>
</reference>
<keyword evidence="5" id="KW-0411">Iron-sulfur</keyword>
<evidence type="ECO:0000256" key="5">
    <source>
        <dbReference type="ARBA" id="ARBA00023014"/>
    </source>
</evidence>
<dbReference type="Pfam" id="PF00355">
    <property type="entry name" value="Rieske"/>
    <property type="match status" value="1"/>
</dbReference>
<dbReference type="InterPro" id="IPR017941">
    <property type="entry name" value="Rieske_2Fe-2S"/>
</dbReference>